<keyword evidence="7 9" id="KW-0811">Translocation</keyword>
<keyword evidence="6 9" id="KW-1133">Transmembrane helix</keyword>
<dbReference type="GO" id="GO:0006605">
    <property type="term" value="P:protein targeting"/>
    <property type="evidence" value="ECO:0007669"/>
    <property type="project" value="UniProtKB-UniRule"/>
</dbReference>
<dbReference type="InterPro" id="IPR038379">
    <property type="entry name" value="SecE_sf"/>
</dbReference>
<protein>
    <recommendedName>
        <fullName evidence="9">Protein translocase subunit SecE</fullName>
    </recommendedName>
</protein>
<comment type="function">
    <text evidence="9">Essential subunit of the Sec protein translocation channel SecYEG. Clamps together the 2 halves of SecY. May contact the channel plug during translocation.</text>
</comment>
<evidence type="ECO:0000256" key="7">
    <source>
        <dbReference type="ARBA" id="ARBA00023010"/>
    </source>
</evidence>
<comment type="caution">
    <text evidence="10">The sequence shown here is derived from an EMBL/GenBank/DDBJ whole genome shotgun (WGS) entry which is preliminary data.</text>
</comment>
<evidence type="ECO:0000256" key="4">
    <source>
        <dbReference type="ARBA" id="ARBA00022692"/>
    </source>
</evidence>
<name>A0A7V5M006_UNCAE</name>
<proteinExistence type="inferred from homology"/>
<dbReference type="InterPro" id="IPR005807">
    <property type="entry name" value="SecE_bac"/>
</dbReference>
<comment type="subunit">
    <text evidence="9">Component of the Sec protein translocase complex. Heterotrimer consisting of SecY, SecE and SecG subunits. The heterotrimers can form oligomers, although 1 heterotrimer is thought to be able to translocate proteins. Interacts with the ribosome. Interacts with SecDF, and other proteins may be involved. Interacts with SecA.</text>
</comment>
<evidence type="ECO:0000256" key="2">
    <source>
        <dbReference type="ARBA" id="ARBA00022448"/>
    </source>
</evidence>
<sequence length="61" mass="6897">MSNKLMDFLRSVQVEARKVSWPSREEIVKSTAIVIVAILVSAIIIGGIDVIFLQILRIFLR</sequence>
<dbReference type="NCBIfam" id="TIGR00964">
    <property type="entry name" value="secE_bact"/>
    <property type="match status" value="1"/>
</dbReference>
<accession>A0A7V5M006</accession>
<keyword evidence="5 9" id="KW-0653">Protein transport</keyword>
<comment type="similarity">
    <text evidence="9">Belongs to the SecE/SEC61-gamma family.</text>
</comment>
<dbReference type="HAMAP" id="MF_00422">
    <property type="entry name" value="SecE"/>
    <property type="match status" value="1"/>
</dbReference>
<keyword evidence="2 9" id="KW-0813">Transport</keyword>
<dbReference type="GO" id="GO:0043952">
    <property type="term" value="P:protein transport by the Sec complex"/>
    <property type="evidence" value="ECO:0007669"/>
    <property type="project" value="UniProtKB-UniRule"/>
</dbReference>
<evidence type="ECO:0000256" key="8">
    <source>
        <dbReference type="ARBA" id="ARBA00023136"/>
    </source>
</evidence>
<dbReference type="GO" id="GO:0008320">
    <property type="term" value="F:protein transmembrane transporter activity"/>
    <property type="evidence" value="ECO:0007669"/>
    <property type="project" value="UniProtKB-UniRule"/>
</dbReference>
<dbReference type="GO" id="GO:0065002">
    <property type="term" value="P:intracellular protein transmembrane transport"/>
    <property type="evidence" value="ECO:0007669"/>
    <property type="project" value="UniProtKB-UniRule"/>
</dbReference>
<dbReference type="InterPro" id="IPR001901">
    <property type="entry name" value="Translocase_SecE/Sec61-g"/>
</dbReference>
<dbReference type="EMBL" id="DRTT01000071">
    <property type="protein sequence ID" value="HHF98294.1"/>
    <property type="molecule type" value="Genomic_DNA"/>
</dbReference>
<evidence type="ECO:0000256" key="1">
    <source>
        <dbReference type="ARBA" id="ARBA00004370"/>
    </source>
</evidence>
<dbReference type="Pfam" id="PF00584">
    <property type="entry name" value="SecE"/>
    <property type="match status" value="1"/>
</dbReference>
<dbReference type="PANTHER" id="PTHR33910:SF1">
    <property type="entry name" value="PROTEIN TRANSLOCASE SUBUNIT SECE"/>
    <property type="match status" value="1"/>
</dbReference>
<evidence type="ECO:0000256" key="3">
    <source>
        <dbReference type="ARBA" id="ARBA00022475"/>
    </source>
</evidence>
<evidence type="ECO:0000313" key="10">
    <source>
        <dbReference type="EMBL" id="HHF98294.1"/>
    </source>
</evidence>
<dbReference type="AlphaFoldDB" id="A0A7V5M006"/>
<evidence type="ECO:0000256" key="9">
    <source>
        <dbReference type="HAMAP-Rule" id="MF_00422"/>
    </source>
</evidence>
<dbReference type="Gene3D" id="1.20.5.1030">
    <property type="entry name" value="Preprotein translocase secy subunit"/>
    <property type="match status" value="1"/>
</dbReference>
<evidence type="ECO:0000256" key="6">
    <source>
        <dbReference type="ARBA" id="ARBA00022989"/>
    </source>
</evidence>
<evidence type="ECO:0000256" key="5">
    <source>
        <dbReference type="ARBA" id="ARBA00022927"/>
    </source>
</evidence>
<dbReference type="GO" id="GO:0009306">
    <property type="term" value="P:protein secretion"/>
    <property type="evidence" value="ECO:0007669"/>
    <property type="project" value="UniProtKB-UniRule"/>
</dbReference>
<reference evidence="10" key="1">
    <citation type="journal article" date="2020" name="mSystems">
        <title>Genome- and Community-Level Interaction Insights into Carbon Utilization and Element Cycling Functions of Hydrothermarchaeota in Hydrothermal Sediment.</title>
        <authorList>
            <person name="Zhou Z."/>
            <person name="Liu Y."/>
            <person name="Xu W."/>
            <person name="Pan J."/>
            <person name="Luo Z.H."/>
            <person name="Li M."/>
        </authorList>
    </citation>
    <scope>NUCLEOTIDE SEQUENCE [LARGE SCALE GENOMIC DNA]</scope>
    <source>
        <strain evidence="10">HyVt-92</strain>
    </source>
</reference>
<keyword evidence="4 9" id="KW-0812">Transmembrane</keyword>
<dbReference type="Proteomes" id="UP000886070">
    <property type="component" value="Unassembled WGS sequence"/>
</dbReference>
<feature type="transmembrane region" description="Helical" evidence="9">
    <location>
        <begin position="32"/>
        <end position="56"/>
    </location>
</feature>
<organism evidence="10">
    <name type="scientific">Aerophobetes bacterium</name>
    <dbReference type="NCBI Taxonomy" id="2030807"/>
    <lineage>
        <taxon>Bacteria</taxon>
        <taxon>Candidatus Aerophobota</taxon>
    </lineage>
</organism>
<keyword evidence="8 9" id="KW-0472">Membrane</keyword>
<gene>
    <name evidence="9 10" type="primary">secE</name>
    <name evidence="10" type="ORF">ENL39_02270</name>
</gene>
<dbReference type="PANTHER" id="PTHR33910">
    <property type="entry name" value="PROTEIN TRANSLOCASE SUBUNIT SECE"/>
    <property type="match status" value="1"/>
</dbReference>
<dbReference type="GO" id="GO:0005886">
    <property type="term" value="C:plasma membrane"/>
    <property type="evidence" value="ECO:0007669"/>
    <property type="project" value="UniProtKB-SubCell"/>
</dbReference>
<keyword evidence="3 9" id="KW-1003">Cell membrane</keyword>
<comment type="subcellular location">
    <subcellularLocation>
        <location evidence="9">Cell membrane</location>
        <topology evidence="9">Single-pass membrane protein</topology>
    </subcellularLocation>
    <subcellularLocation>
        <location evidence="1">Membrane</location>
    </subcellularLocation>
</comment>